<dbReference type="InParanoid" id="A0A409WRF1"/>
<proteinExistence type="predicted"/>
<evidence type="ECO:0000313" key="2">
    <source>
        <dbReference type="EMBL" id="PPQ81061.1"/>
    </source>
</evidence>
<dbReference type="Proteomes" id="UP000284706">
    <property type="component" value="Unassembled WGS sequence"/>
</dbReference>
<evidence type="ECO:0000313" key="3">
    <source>
        <dbReference type="Proteomes" id="UP000284706"/>
    </source>
</evidence>
<evidence type="ECO:0000256" key="1">
    <source>
        <dbReference type="SAM" id="MobiDB-lite"/>
    </source>
</evidence>
<protein>
    <submittedName>
        <fullName evidence="2">Uncharacterized protein</fullName>
    </submittedName>
</protein>
<dbReference type="AlphaFoldDB" id="A0A409WRF1"/>
<sequence length="160" mass="17700">MGTATDANLPNANAIPPPPRIESDDEVYLFGFPLYDLPAAYRSLVDANWQPDPRKEGDFPDLMAILEVVRRRTPPGIKVTLLEVWAPNADLREDKILSMVAVASASMDCPAGSVRRSEEELAAVAHAAKVPEVEDVKPVWLLSAWRYDELKEFDCPGLEV</sequence>
<comment type="caution">
    <text evidence="2">The sequence shown here is derived from an EMBL/GenBank/DDBJ whole genome shotgun (WGS) entry which is preliminary data.</text>
</comment>
<organism evidence="2 3">
    <name type="scientific">Gymnopilus dilepis</name>
    <dbReference type="NCBI Taxonomy" id="231916"/>
    <lineage>
        <taxon>Eukaryota</taxon>
        <taxon>Fungi</taxon>
        <taxon>Dikarya</taxon>
        <taxon>Basidiomycota</taxon>
        <taxon>Agaricomycotina</taxon>
        <taxon>Agaricomycetes</taxon>
        <taxon>Agaricomycetidae</taxon>
        <taxon>Agaricales</taxon>
        <taxon>Agaricineae</taxon>
        <taxon>Hymenogastraceae</taxon>
        <taxon>Gymnopilus</taxon>
    </lineage>
</organism>
<accession>A0A409WRF1</accession>
<dbReference type="EMBL" id="NHYE01004902">
    <property type="protein sequence ID" value="PPQ81061.1"/>
    <property type="molecule type" value="Genomic_DNA"/>
</dbReference>
<keyword evidence="3" id="KW-1185">Reference proteome</keyword>
<feature type="region of interest" description="Disordered" evidence="1">
    <location>
        <begin position="1"/>
        <end position="20"/>
    </location>
</feature>
<gene>
    <name evidence="2" type="ORF">CVT26_006162</name>
</gene>
<reference evidence="2 3" key="1">
    <citation type="journal article" date="2018" name="Evol. Lett.">
        <title>Horizontal gene cluster transfer increased hallucinogenic mushroom diversity.</title>
        <authorList>
            <person name="Reynolds H.T."/>
            <person name="Vijayakumar V."/>
            <person name="Gluck-Thaler E."/>
            <person name="Korotkin H.B."/>
            <person name="Matheny P.B."/>
            <person name="Slot J.C."/>
        </authorList>
    </citation>
    <scope>NUCLEOTIDE SEQUENCE [LARGE SCALE GENOMIC DNA]</scope>
    <source>
        <strain evidence="2 3">SRW20</strain>
    </source>
</reference>
<name>A0A409WRF1_9AGAR</name>